<feature type="transmembrane region" description="Helical" evidence="2">
    <location>
        <begin position="270"/>
        <end position="291"/>
    </location>
</feature>
<feature type="transmembrane region" description="Helical" evidence="2">
    <location>
        <begin position="238"/>
        <end position="258"/>
    </location>
</feature>
<reference evidence="4" key="1">
    <citation type="submission" date="2016-06" db="EMBL/GenBank/DDBJ databases">
        <authorList>
            <person name="Varghese N."/>
            <person name="Submissions Spin"/>
        </authorList>
    </citation>
    <scope>NUCLEOTIDE SEQUENCE [LARGE SCALE GENOMIC DNA]</scope>
    <source>
        <strain evidence="4">DSM 43903</strain>
    </source>
</reference>
<dbReference type="EMBL" id="FMHZ01000002">
    <property type="protein sequence ID" value="SCL48807.1"/>
    <property type="molecule type" value="Genomic_DNA"/>
</dbReference>
<evidence type="ECO:0000313" key="4">
    <source>
        <dbReference type="Proteomes" id="UP000199001"/>
    </source>
</evidence>
<keyword evidence="4" id="KW-1185">Reference proteome</keyword>
<feature type="transmembrane region" description="Helical" evidence="2">
    <location>
        <begin position="363"/>
        <end position="386"/>
    </location>
</feature>
<feature type="compositionally biased region" description="Pro residues" evidence="1">
    <location>
        <begin position="11"/>
        <end position="20"/>
    </location>
</feature>
<feature type="transmembrane region" description="Helical" evidence="2">
    <location>
        <begin position="44"/>
        <end position="65"/>
    </location>
</feature>
<feature type="transmembrane region" description="Helical" evidence="2">
    <location>
        <begin position="136"/>
        <end position="154"/>
    </location>
</feature>
<evidence type="ECO:0008006" key="5">
    <source>
        <dbReference type="Google" id="ProtNLM"/>
    </source>
</evidence>
<name>A0A1C6U448_9ACTN</name>
<dbReference type="RefSeq" id="WP_141721603.1">
    <property type="nucleotide sequence ID" value="NZ_FMHZ01000002.1"/>
</dbReference>
<feature type="transmembrane region" description="Helical" evidence="2">
    <location>
        <begin position="104"/>
        <end position="124"/>
    </location>
</feature>
<evidence type="ECO:0000256" key="1">
    <source>
        <dbReference type="SAM" id="MobiDB-lite"/>
    </source>
</evidence>
<organism evidence="3 4">
    <name type="scientific">Micromonospora citrea</name>
    <dbReference type="NCBI Taxonomy" id="47855"/>
    <lineage>
        <taxon>Bacteria</taxon>
        <taxon>Bacillati</taxon>
        <taxon>Actinomycetota</taxon>
        <taxon>Actinomycetes</taxon>
        <taxon>Micromonosporales</taxon>
        <taxon>Micromonosporaceae</taxon>
        <taxon>Micromonospora</taxon>
    </lineage>
</organism>
<sequence length="653" mass="68401">MQSSSTRVPVAPRPAAPPEPARANRVRRPATAVGWLAAAWVVPLLAYALGVAAVLPPLVLVLTAALLRAGRTLLDRLVLATALLLGALCAAALLFSVWPWGLHPVPVAGTALTALLGLALVTGARPRLPRPAPADAAPVVAAMLATLALAWPYLRADGLAGRLAYAMTGEDNSRHLAAVEGVRAVGGYLFADPDGAARIAPEAMVWYPQGFHVTAALLDGFLRSSTAPGSPASTLEHYLGWSLAAYALLVLAVVWAAGRIAGRLLDPLRAVALAAAVTALALGSELARFVVYGYPGESLGLALTAILVALVCRPVARTGTQLCLLGALCVGIGFAYLMFLPVVGALVLAWLVRHRRAVRRRPWLAATVAAATAVLTPLPSVAGLVFTDQVDNAATGGGVFPRYDAYLALVGVVGAGLLAGGLRLPVWRRYAGALGAALAFAAGFHLWFTLQGSDPRYYYGKTLHLLLVILFVGVGAVFLLRPVPWRVRRNPGRAGPVARSLVALSLVAATAGAAGLARGGGIFAQPFGVRSTTWAAAWWSGLLDRPRQADVTVRALAHAPVRAGAVTVVVSEHRREGYLETLFLATLQGTHGDSAPAFYNMPLAEPARSAALMERERRPIRFLATGPEAAAVVERLLAERPELRSRVTLELLP</sequence>
<keyword evidence="2" id="KW-0812">Transmembrane</keyword>
<keyword evidence="2" id="KW-1133">Transmembrane helix</keyword>
<feature type="transmembrane region" description="Helical" evidence="2">
    <location>
        <begin position="431"/>
        <end position="450"/>
    </location>
</feature>
<dbReference type="AlphaFoldDB" id="A0A1C6U448"/>
<feature type="region of interest" description="Disordered" evidence="1">
    <location>
        <begin position="1"/>
        <end position="23"/>
    </location>
</feature>
<gene>
    <name evidence="3" type="ORF">GA0070606_1367</name>
</gene>
<evidence type="ECO:0000256" key="2">
    <source>
        <dbReference type="SAM" id="Phobius"/>
    </source>
</evidence>
<evidence type="ECO:0000313" key="3">
    <source>
        <dbReference type="EMBL" id="SCL48807.1"/>
    </source>
</evidence>
<dbReference type="STRING" id="47855.GA0070606_1367"/>
<keyword evidence="2" id="KW-0472">Membrane</keyword>
<accession>A0A1C6U448</accession>
<feature type="transmembrane region" description="Helical" evidence="2">
    <location>
        <begin position="406"/>
        <end position="424"/>
    </location>
</feature>
<feature type="transmembrane region" description="Helical" evidence="2">
    <location>
        <begin position="77"/>
        <end position="98"/>
    </location>
</feature>
<feature type="transmembrane region" description="Helical" evidence="2">
    <location>
        <begin position="501"/>
        <end position="523"/>
    </location>
</feature>
<protein>
    <recommendedName>
        <fullName evidence="5">4-amino-4-deoxy-L-arabinose transferase</fullName>
    </recommendedName>
</protein>
<proteinExistence type="predicted"/>
<feature type="transmembrane region" description="Helical" evidence="2">
    <location>
        <begin position="324"/>
        <end position="351"/>
    </location>
</feature>
<dbReference type="OrthoDB" id="3336106at2"/>
<dbReference type="Proteomes" id="UP000199001">
    <property type="component" value="Unassembled WGS sequence"/>
</dbReference>
<feature type="transmembrane region" description="Helical" evidence="2">
    <location>
        <begin position="462"/>
        <end position="480"/>
    </location>
</feature>